<evidence type="ECO:0000313" key="3">
    <source>
        <dbReference type="EMBL" id="CAK0881246.1"/>
    </source>
</evidence>
<feature type="compositionally biased region" description="Basic residues" evidence="1">
    <location>
        <begin position="108"/>
        <end position="118"/>
    </location>
</feature>
<dbReference type="EMBL" id="CAUYUJ010010502">
    <property type="protein sequence ID" value="CAK0829546.1"/>
    <property type="molecule type" value="Genomic_DNA"/>
</dbReference>
<dbReference type="Proteomes" id="UP001189429">
    <property type="component" value="Unassembled WGS sequence"/>
</dbReference>
<proteinExistence type="predicted"/>
<protein>
    <submittedName>
        <fullName evidence="3">Uncharacterized protein</fullName>
    </submittedName>
</protein>
<organism evidence="3 4">
    <name type="scientific">Prorocentrum cordatum</name>
    <dbReference type="NCBI Taxonomy" id="2364126"/>
    <lineage>
        <taxon>Eukaryota</taxon>
        <taxon>Sar</taxon>
        <taxon>Alveolata</taxon>
        <taxon>Dinophyceae</taxon>
        <taxon>Prorocentrales</taxon>
        <taxon>Prorocentraceae</taxon>
        <taxon>Prorocentrum</taxon>
    </lineage>
</organism>
<evidence type="ECO:0000256" key="1">
    <source>
        <dbReference type="SAM" id="MobiDB-lite"/>
    </source>
</evidence>
<comment type="caution">
    <text evidence="3">The sequence shown here is derived from an EMBL/GenBank/DDBJ whole genome shotgun (WGS) entry which is preliminary data.</text>
</comment>
<name>A0ABN9W854_9DINO</name>
<accession>A0ABN9W854</accession>
<keyword evidence="4" id="KW-1185">Reference proteome</keyword>
<sequence>MADATAAALLSVIVRAGASRQVVAATAVALWRAARADEPSTIAEEKDVDEEVQARVERITPVLRAKVVAAHAESKPNIDGEMKAQRNMAEHALFGEGADALPKNGKEAKRRQRTRRHRAPDGVHGGATPSESELSEGIKGEATSPDLQMQLQDISKTLDTARVAIQHTMQDAKGHIEKFLTHAASDETNAQPQYGMGLVTDTAHVVYMLEMMHELAKSFLPDAVAARIDAPDASVPAPAT</sequence>
<evidence type="ECO:0000313" key="2">
    <source>
        <dbReference type="EMBL" id="CAK0829546.1"/>
    </source>
</evidence>
<reference evidence="3" key="1">
    <citation type="submission" date="2023-10" db="EMBL/GenBank/DDBJ databases">
        <authorList>
            <person name="Chen Y."/>
            <person name="Shah S."/>
            <person name="Dougan E. K."/>
            <person name="Thang M."/>
            <person name="Chan C."/>
        </authorList>
    </citation>
    <scope>NUCLEOTIDE SEQUENCE [LARGE SCALE GENOMIC DNA]</scope>
</reference>
<evidence type="ECO:0000313" key="4">
    <source>
        <dbReference type="Proteomes" id="UP001189429"/>
    </source>
</evidence>
<gene>
    <name evidence="2" type="ORF">PCOR1329_LOCUS28453</name>
    <name evidence="3" type="ORF">PCOR1329_LOCUS64159</name>
</gene>
<feature type="region of interest" description="Disordered" evidence="1">
    <location>
        <begin position="94"/>
        <end position="146"/>
    </location>
</feature>
<dbReference type="EMBL" id="CAUYUJ010018170">
    <property type="protein sequence ID" value="CAK0881246.1"/>
    <property type="molecule type" value="Genomic_DNA"/>
</dbReference>